<dbReference type="AlphaFoldDB" id="A0A2A4IWP2"/>
<organism evidence="2">
    <name type="scientific">Heliothis virescens</name>
    <name type="common">Tobacco budworm moth</name>
    <dbReference type="NCBI Taxonomy" id="7102"/>
    <lineage>
        <taxon>Eukaryota</taxon>
        <taxon>Metazoa</taxon>
        <taxon>Ecdysozoa</taxon>
        <taxon>Arthropoda</taxon>
        <taxon>Hexapoda</taxon>
        <taxon>Insecta</taxon>
        <taxon>Pterygota</taxon>
        <taxon>Neoptera</taxon>
        <taxon>Endopterygota</taxon>
        <taxon>Lepidoptera</taxon>
        <taxon>Glossata</taxon>
        <taxon>Ditrysia</taxon>
        <taxon>Noctuoidea</taxon>
        <taxon>Noctuidae</taxon>
        <taxon>Heliothinae</taxon>
        <taxon>Heliothis</taxon>
    </lineage>
</organism>
<gene>
    <name evidence="2" type="ORF">B5V51_11167</name>
</gene>
<keyword evidence="1" id="KW-0472">Membrane</keyword>
<sequence>MPTFFMVDGETEGIERINNTLTEYEEQSVNGSIDAALSTLAFHRKMMNEFHCRNYIADQILEEMGKSVLQNRIGRPFTEVKDNVLMRRQDMRNNVMFDVGSANYQEWLAKVAALNDVHNAASTSNTGNSSISLAGASAATTAAQIPTLQTREGYEVYEGGKEFTGYAAPDVPPPDLAKYSGGYEYSMPPPPPPLYHHPAAVQQTHVVEEYSEHDSHSLGLADLFDISLTGIAFLSFGMFILQVLMCITMNPQQPQVMQMVDNGGDTVNVDDVFRVKRETHEITSIPSVNKMARYALLALRPRSTPCLYRALCVGNKKARDLRDRNWYWLPVWHAGVAWTRGGALGALRAATLGLGGADCDIHYPRAHCTNNS</sequence>
<keyword evidence="1" id="KW-1133">Transmembrane helix</keyword>
<evidence type="ECO:0000256" key="1">
    <source>
        <dbReference type="SAM" id="Phobius"/>
    </source>
</evidence>
<comment type="caution">
    <text evidence="2">The sequence shown here is derived from an EMBL/GenBank/DDBJ whole genome shotgun (WGS) entry which is preliminary data.</text>
</comment>
<proteinExistence type="predicted"/>
<dbReference type="EMBL" id="NWSH01005539">
    <property type="protein sequence ID" value="PCG64141.1"/>
    <property type="molecule type" value="Genomic_DNA"/>
</dbReference>
<feature type="transmembrane region" description="Helical" evidence="1">
    <location>
        <begin position="226"/>
        <end position="249"/>
    </location>
</feature>
<name>A0A2A4IWP2_HELVI</name>
<evidence type="ECO:0000313" key="2">
    <source>
        <dbReference type="EMBL" id="PCG64141.1"/>
    </source>
</evidence>
<protein>
    <submittedName>
        <fullName evidence="2">Uncharacterized protein</fullName>
    </submittedName>
</protein>
<reference evidence="2" key="1">
    <citation type="submission" date="2017-09" db="EMBL/GenBank/DDBJ databases">
        <title>Contemporary evolution of a Lepidopteran species, Heliothis virescens, in response to modern agricultural practices.</title>
        <authorList>
            <person name="Fritz M.L."/>
            <person name="Deyonke A.M."/>
            <person name="Papanicolaou A."/>
            <person name="Micinski S."/>
            <person name="Westbrook J."/>
            <person name="Gould F."/>
        </authorList>
    </citation>
    <scope>NUCLEOTIDE SEQUENCE [LARGE SCALE GENOMIC DNA]</scope>
    <source>
        <strain evidence="2">HvINT-</strain>
        <tissue evidence="2">Whole body</tissue>
    </source>
</reference>
<keyword evidence="1" id="KW-0812">Transmembrane</keyword>
<accession>A0A2A4IWP2</accession>